<dbReference type="InterPro" id="IPR036010">
    <property type="entry name" value="2Fe-2S_ferredoxin-like_sf"/>
</dbReference>
<keyword evidence="8" id="KW-0503">Monooxygenase</keyword>
<evidence type="ECO:0000313" key="12">
    <source>
        <dbReference type="Proteomes" id="UP000005038"/>
    </source>
</evidence>
<evidence type="ECO:0000256" key="5">
    <source>
        <dbReference type="ARBA" id="ARBA00023002"/>
    </source>
</evidence>
<proteinExistence type="inferred from homology"/>
<comment type="similarity">
    <text evidence="1">Belongs to the cytochrome P450 family.</text>
</comment>
<dbReference type="PRINTS" id="PR00359">
    <property type="entry name" value="BP450"/>
</dbReference>
<dbReference type="PROSITE" id="PS00197">
    <property type="entry name" value="2FE2S_FER_1"/>
    <property type="match status" value="1"/>
</dbReference>
<dbReference type="PANTHER" id="PTHR46696">
    <property type="entry name" value="P450, PUTATIVE (EUROFUNG)-RELATED"/>
    <property type="match status" value="1"/>
</dbReference>
<keyword evidence="5" id="KW-0560">Oxidoreductase</keyword>
<evidence type="ECO:0000256" key="6">
    <source>
        <dbReference type="ARBA" id="ARBA00023004"/>
    </source>
</evidence>
<dbReference type="InterPro" id="IPR001128">
    <property type="entry name" value="Cyt_P450"/>
</dbReference>
<dbReference type="GO" id="GO:0004497">
    <property type="term" value="F:monooxygenase activity"/>
    <property type="evidence" value="ECO:0007669"/>
    <property type="project" value="UniProtKB-KW"/>
</dbReference>
<dbReference type="Gene3D" id="1.10.630.10">
    <property type="entry name" value="Cytochrome P450"/>
    <property type="match status" value="1"/>
</dbReference>
<dbReference type="CDD" id="cd00207">
    <property type="entry name" value="fer2"/>
    <property type="match status" value="1"/>
</dbReference>
<evidence type="ECO:0000259" key="9">
    <source>
        <dbReference type="PROSITE" id="PS51085"/>
    </source>
</evidence>
<dbReference type="InterPro" id="IPR039261">
    <property type="entry name" value="FNR_nucleotide-bd"/>
</dbReference>
<dbReference type="Gene3D" id="2.40.30.10">
    <property type="entry name" value="Translation factors"/>
    <property type="match status" value="1"/>
</dbReference>
<keyword evidence="3" id="KW-0001">2Fe-2S</keyword>
<evidence type="ECO:0000256" key="8">
    <source>
        <dbReference type="ARBA" id="ARBA00023033"/>
    </source>
</evidence>
<dbReference type="Pfam" id="PF00111">
    <property type="entry name" value="Fer2"/>
    <property type="match status" value="1"/>
</dbReference>
<dbReference type="InterPro" id="IPR006058">
    <property type="entry name" value="2Fe2S_fd_BS"/>
</dbReference>
<dbReference type="Pfam" id="PF00067">
    <property type="entry name" value="p450"/>
    <property type="match status" value="1"/>
</dbReference>
<accession>H5TH99</accession>
<dbReference type="PROSITE" id="PS51085">
    <property type="entry name" value="2FE2S_FER_2"/>
    <property type="match status" value="1"/>
</dbReference>
<dbReference type="Gene3D" id="3.40.50.80">
    <property type="entry name" value="Nucleotide-binding domain of ferredoxin-NADP reductase (FNR) module"/>
    <property type="match status" value="1"/>
</dbReference>
<feature type="domain" description="2Fe-2S ferredoxin-type" evidence="9">
    <location>
        <begin position="658"/>
        <end position="749"/>
    </location>
</feature>
<sequence length="749" mass="82684">MTNTIPSAAPTGRCPVAHGFDAMSDDYYIDPAQHFARVRDERPVFWYPWLNAWIITRRDDVLRVLGDWTEFSSSGNTATIEVPEKYRDIVPPTLMSLMIVGMDPDGHTLHRAVAQRGFTSARMEELRPEIEERAHRILDKLEGRGSANLMEDYCLELTTQTLCAHLGLDYEHDLMMRRLRGAMGRVLSSAQEEMPAEVVDEVWSVFSSSFAELCAIVEHRRQHPGRDFISEMADVKDKSGGYAMTVPEVALKVCELALAGADTTAQAMTNAVIFLAEKPHFITEAISEPSLWANVFEETVRRRPSSPFASRKAMRDMDISGVQISKGDMLWVSLASANTDPGHYENPFEFDIHRPDPADHLAFTRGRHTCLGQSLARVQGATGLKVLFERLPSLRPAPDFPLDFVKMALLPVRTNLPVTWDLDDIERSKRLVKREMNLTVIGREDLADGVVGLRLAHPDGDELPAWDPGAHVDVRIPVDGGEVIRQYSLSSSPSQTTEWRLGVLRESAGRGSRAVHDSVGAGDRIRVGWPRNNFHLEPSPRYIFVAGGIGITPILPMIEEADAAGADWTLHYGGRGRASMAFTDELQHYGDRVIITPQDECGLLDLATIFAEPRRDTLVYACGPAPLLDALDIALQSWPAGALHTERFAPKTIVLDEPDVEFEVEFAESGIVASVPAGTSILDVAERNGVTALSSCKEGTCGTCETRMISGSADHRDSILTPEEQEANRTMMICVSRAAHGCGRIVLEA</sequence>
<dbReference type="GO" id="GO:0020037">
    <property type="term" value="F:heme binding"/>
    <property type="evidence" value="ECO:0007669"/>
    <property type="project" value="InterPro"/>
</dbReference>
<name>H5TH99_GORO1</name>
<dbReference type="InterPro" id="IPR008333">
    <property type="entry name" value="Cbr1-like_FAD-bd_dom"/>
</dbReference>
<organism evidence="11 12">
    <name type="scientific">Gordonia otitidis (strain DSM 44809 / CCUG 52243 / JCM 12355 / NBRC 100426 / IFM 10032)</name>
    <dbReference type="NCBI Taxonomy" id="1108044"/>
    <lineage>
        <taxon>Bacteria</taxon>
        <taxon>Bacillati</taxon>
        <taxon>Actinomycetota</taxon>
        <taxon>Actinomycetes</taxon>
        <taxon>Mycobacteriales</taxon>
        <taxon>Gordoniaceae</taxon>
        <taxon>Gordonia</taxon>
    </lineage>
</organism>
<gene>
    <name evidence="11" type="ORF">GOOTI_031_00040</name>
</gene>
<dbReference type="SUPFAM" id="SSF48264">
    <property type="entry name" value="Cytochrome P450"/>
    <property type="match status" value="1"/>
</dbReference>
<dbReference type="RefSeq" id="WP_007237119.1">
    <property type="nucleotide sequence ID" value="NZ_BAFB01000031.1"/>
</dbReference>
<dbReference type="Pfam" id="PF00970">
    <property type="entry name" value="FAD_binding_6"/>
    <property type="match status" value="1"/>
</dbReference>
<dbReference type="PANTHER" id="PTHR46696:SF1">
    <property type="entry name" value="CYTOCHROME P450 YJIB-RELATED"/>
    <property type="match status" value="1"/>
</dbReference>
<dbReference type="InterPro" id="IPR002397">
    <property type="entry name" value="Cyt_P450_B"/>
</dbReference>
<evidence type="ECO:0000259" key="10">
    <source>
        <dbReference type="PROSITE" id="PS51384"/>
    </source>
</evidence>
<dbReference type="Gene3D" id="3.10.20.30">
    <property type="match status" value="1"/>
</dbReference>
<evidence type="ECO:0000256" key="3">
    <source>
        <dbReference type="ARBA" id="ARBA00022714"/>
    </source>
</evidence>
<dbReference type="SUPFAM" id="SSF52343">
    <property type="entry name" value="Ferredoxin reductase-like, C-terminal NADP-linked domain"/>
    <property type="match status" value="1"/>
</dbReference>
<dbReference type="InterPro" id="IPR036396">
    <property type="entry name" value="Cyt_P450_sf"/>
</dbReference>
<dbReference type="SUPFAM" id="SSF54292">
    <property type="entry name" value="2Fe-2S ferredoxin-like"/>
    <property type="match status" value="1"/>
</dbReference>
<feature type="domain" description="FAD-binding FR-type" evidence="10">
    <location>
        <begin position="433"/>
        <end position="537"/>
    </location>
</feature>
<keyword evidence="2" id="KW-0349">Heme</keyword>
<keyword evidence="7" id="KW-0411">Iron-sulfur</keyword>
<dbReference type="InterPro" id="IPR012675">
    <property type="entry name" value="Beta-grasp_dom_sf"/>
</dbReference>
<dbReference type="EMBL" id="BAFB01000031">
    <property type="protein sequence ID" value="GAB32857.1"/>
    <property type="molecule type" value="Genomic_DNA"/>
</dbReference>
<dbReference type="GO" id="GO:0051537">
    <property type="term" value="F:2 iron, 2 sulfur cluster binding"/>
    <property type="evidence" value="ECO:0007669"/>
    <property type="project" value="UniProtKB-KW"/>
</dbReference>
<dbReference type="GO" id="GO:0005506">
    <property type="term" value="F:iron ion binding"/>
    <property type="evidence" value="ECO:0007669"/>
    <property type="project" value="InterPro"/>
</dbReference>
<dbReference type="InterPro" id="IPR017927">
    <property type="entry name" value="FAD-bd_FR_type"/>
</dbReference>
<evidence type="ECO:0000313" key="11">
    <source>
        <dbReference type="EMBL" id="GAB32857.1"/>
    </source>
</evidence>
<evidence type="ECO:0000256" key="1">
    <source>
        <dbReference type="ARBA" id="ARBA00010617"/>
    </source>
</evidence>
<dbReference type="AlphaFoldDB" id="H5TH99"/>
<dbReference type="Proteomes" id="UP000005038">
    <property type="component" value="Unassembled WGS sequence"/>
</dbReference>
<keyword evidence="4" id="KW-0479">Metal-binding</keyword>
<evidence type="ECO:0000256" key="7">
    <source>
        <dbReference type="ARBA" id="ARBA00023014"/>
    </source>
</evidence>
<evidence type="ECO:0000256" key="2">
    <source>
        <dbReference type="ARBA" id="ARBA00022617"/>
    </source>
</evidence>
<evidence type="ECO:0000256" key="4">
    <source>
        <dbReference type="ARBA" id="ARBA00022723"/>
    </source>
</evidence>
<dbReference type="GO" id="GO:0016705">
    <property type="term" value="F:oxidoreductase activity, acting on paired donors, with incorporation or reduction of molecular oxygen"/>
    <property type="evidence" value="ECO:0007669"/>
    <property type="project" value="InterPro"/>
</dbReference>
<dbReference type="InterPro" id="IPR001041">
    <property type="entry name" value="2Fe-2S_ferredoxin-type"/>
</dbReference>
<dbReference type="CDD" id="cd06185">
    <property type="entry name" value="PDR_like"/>
    <property type="match status" value="1"/>
</dbReference>
<dbReference type="SUPFAM" id="SSF63380">
    <property type="entry name" value="Riboflavin synthase domain-like"/>
    <property type="match status" value="1"/>
</dbReference>
<dbReference type="PROSITE" id="PS51384">
    <property type="entry name" value="FAD_FR"/>
    <property type="match status" value="1"/>
</dbReference>
<dbReference type="OrthoDB" id="502624at2"/>
<keyword evidence="12" id="KW-1185">Reference proteome</keyword>
<dbReference type="STRING" id="1108044.GOOTI_031_00040"/>
<dbReference type="InterPro" id="IPR017938">
    <property type="entry name" value="Riboflavin_synthase-like_b-brl"/>
</dbReference>
<protein>
    <submittedName>
        <fullName evidence="11">Oxidoreductase</fullName>
    </submittedName>
</protein>
<keyword evidence="6" id="KW-0408">Iron</keyword>
<reference evidence="11" key="1">
    <citation type="submission" date="2012-02" db="EMBL/GenBank/DDBJ databases">
        <title>Whole genome shotgun sequence of Gordonia otitidis NBRC 100426.</title>
        <authorList>
            <person name="Yoshida I."/>
            <person name="Hosoyama A."/>
            <person name="Tsuchikane K."/>
            <person name="Katsumata H."/>
            <person name="Yamazaki S."/>
            <person name="Fujita N."/>
        </authorList>
    </citation>
    <scope>NUCLEOTIDE SEQUENCE [LARGE SCALE GENOMIC DNA]</scope>
    <source>
        <strain evidence="11">NBRC 100426</strain>
    </source>
</reference>
<comment type="caution">
    <text evidence="11">The sequence shown here is derived from an EMBL/GenBank/DDBJ whole genome shotgun (WGS) entry which is preliminary data.</text>
</comment>